<sequence length="482" mass="50386">MQTQIYRNFIEGAWCDAASGETFNATNPTDGTVIGSVAKSDRIDAQGAIIAARKGHKILDAMTAWERAALCNAVADQIQSRRDSLASILSAEQGKPLISEAYGEVDAAATGFREAAELIKWMEGEYIPVETPNVRAVSYRKARGVYAVITPWNFPINIPVEYLAPCLAAGNGVVWVPAPSTSACASALMECIVEAGVPEGSINLVHGPGDVVGDEIVVNPGTDGIGFTGSPVTGGIISKRGAGKPMLLELGGNGPVIVLNDADLEKAADAAAFGCFFNAGQVCAATGRILTTRDTHEALAQKLKERAEAITLGNPLDENTTMGPLNNSSVVAKVAQHVADGLDRGGKLLTGGRVAAEHGSELFYAPTVIDDVPIDSLLNTAETFGPVAPIVVCEDDEDLIRTANAAGHGLAAGVFTRDLSRAFNFGERIQAGLVNINNPSCYWELHLPFGGAPGKNSGIGRLGGKHTLRAVTEIKTITFNIG</sequence>
<dbReference type="Proteomes" id="UP001429564">
    <property type="component" value="Unassembled WGS sequence"/>
</dbReference>
<dbReference type="InterPro" id="IPR016163">
    <property type="entry name" value="Ald_DH_C"/>
</dbReference>
<evidence type="ECO:0000256" key="2">
    <source>
        <dbReference type="ARBA" id="ARBA00023002"/>
    </source>
</evidence>
<gene>
    <name evidence="4" type="ORF">DL239_14030</name>
</gene>
<dbReference type="InterPro" id="IPR016161">
    <property type="entry name" value="Ald_DH/histidinol_DH"/>
</dbReference>
<evidence type="ECO:0000259" key="3">
    <source>
        <dbReference type="Pfam" id="PF00171"/>
    </source>
</evidence>
<protein>
    <submittedName>
        <fullName evidence="4">Aldehyde dehydrogenase</fullName>
    </submittedName>
</protein>
<organism evidence="4 5">
    <name type="scientific">Parasedimentitalea denitrificans</name>
    <dbReference type="NCBI Taxonomy" id="2211118"/>
    <lineage>
        <taxon>Bacteria</taxon>
        <taxon>Pseudomonadati</taxon>
        <taxon>Pseudomonadota</taxon>
        <taxon>Alphaproteobacteria</taxon>
        <taxon>Rhodobacterales</taxon>
        <taxon>Paracoccaceae</taxon>
        <taxon>Parasedimentitalea</taxon>
    </lineage>
</organism>
<dbReference type="EMBL" id="QHLQ01000014">
    <property type="protein sequence ID" value="NIZ62097.1"/>
    <property type="molecule type" value="Genomic_DNA"/>
</dbReference>
<evidence type="ECO:0000256" key="1">
    <source>
        <dbReference type="ARBA" id="ARBA00009986"/>
    </source>
</evidence>
<reference evidence="4 5" key="1">
    <citation type="submission" date="2018-05" db="EMBL/GenBank/DDBJ databases">
        <authorList>
            <person name="Zhang Y.-J."/>
        </authorList>
    </citation>
    <scope>NUCLEOTIDE SEQUENCE [LARGE SCALE GENOMIC DNA]</scope>
    <source>
        <strain evidence="4 5">CY04</strain>
    </source>
</reference>
<keyword evidence="5" id="KW-1185">Reference proteome</keyword>
<dbReference type="RefSeq" id="WP_167684731.1">
    <property type="nucleotide sequence ID" value="NZ_QHLQ01000014.1"/>
</dbReference>
<comment type="caution">
    <text evidence="4">The sequence shown here is derived from an EMBL/GenBank/DDBJ whole genome shotgun (WGS) entry which is preliminary data.</text>
</comment>
<name>A0ABX0WBS3_9RHOB</name>
<dbReference type="InterPro" id="IPR016160">
    <property type="entry name" value="Ald_DH_CS_CYS"/>
</dbReference>
<dbReference type="InterPro" id="IPR050740">
    <property type="entry name" value="Aldehyde_DH_Superfamily"/>
</dbReference>
<dbReference type="Gene3D" id="3.40.605.10">
    <property type="entry name" value="Aldehyde Dehydrogenase, Chain A, domain 1"/>
    <property type="match status" value="1"/>
</dbReference>
<evidence type="ECO:0000313" key="4">
    <source>
        <dbReference type="EMBL" id="NIZ62097.1"/>
    </source>
</evidence>
<dbReference type="Gene3D" id="3.40.309.10">
    <property type="entry name" value="Aldehyde Dehydrogenase, Chain A, domain 2"/>
    <property type="match status" value="1"/>
</dbReference>
<accession>A0ABX0WBS3</accession>
<comment type="similarity">
    <text evidence="1">Belongs to the aldehyde dehydrogenase family.</text>
</comment>
<proteinExistence type="inferred from homology"/>
<dbReference type="PANTHER" id="PTHR43353:SF5">
    <property type="entry name" value="SUCCINATE-SEMIALDEHYDE DEHYDROGENASE, MITOCHONDRIAL"/>
    <property type="match status" value="1"/>
</dbReference>
<keyword evidence="2" id="KW-0560">Oxidoreductase</keyword>
<feature type="domain" description="Aldehyde dehydrogenase" evidence="3">
    <location>
        <begin position="14"/>
        <end position="477"/>
    </location>
</feature>
<dbReference type="Pfam" id="PF00171">
    <property type="entry name" value="Aldedh"/>
    <property type="match status" value="1"/>
</dbReference>
<dbReference type="PANTHER" id="PTHR43353">
    <property type="entry name" value="SUCCINATE-SEMIALDEHYDE DEHYDROGENASE, MITOCHONDRIAL"/>
    <property type="match status" value="1"/>
</dbReference>
<dbReference type="InterPro" id="IPR015590">
    <property type="entry name" value="Aldehyde_DH_dom"/>
</dbReference>
<evidence type="ECO:0000313" key="5">
    <source>
        <dbReference type="Proteomes" id="UP001429564"/>
    </source>
</evidence>
<dbReference type="PROSITE" id="PS00070">
    <property type="entry name" value="ALDEHYDE_DEHYDR_CYS"/>
    <property type="match status" value="1"/>
</dbReference>
<dbReference type="SUPFAM" id="SSF53720">
    <property type="entry name" value="ALDH-like"/>
    <property type="match status" value="1"/>
</dbReference>
<dbReference type="InterPro" id="IPR016162">
    <property type="entry name" value="Ald_DH_N"/>
</dbReference>